<dbReference type="PANTHER" id="PTHR21010:SF3">
    <property type="entry name" value="DAXX"/>
    <property type="match status" value="1"/>
</dbReference>
<dbReference type="AlphaFoldDB" id="A0A914H4S0"/>
<reference evidence="3" key="1">
    <citation type="submission" date="2022-11" db="UniProtKB">
        <authorList>
            <consortium name="WormBaseParasite"/>
        </authorList>
    </citation>
    <scope>IDENTIFICATION</scope>
</reference>
<name>A0A914H4S0_GLORO</name>
<accession>A0A914H4S0</accession>
<evidence type="ECO:0000256" key="1">
    <source>
        <dbReference type="SAM" id="MobiDB-lite"/>
    </source>
</evidence>
<protein>
    <submittedName>
        <fullName evidence="3">Uncharacterized protein</fullName>
    </submittedName>
</protein>
<dbReference type="WBParaSite" id="Gr19_v10_g14154.t1">
    <property type="protein sequence ID" value="Gr19_v10_g14154.t1"/>
    <property type="gene ID" value="Gr19_v10_g14154"/>
</dbReference>
<dbReference type="Proteomes" id="UP000887572">
    <property type="component" value="Unplaced"/>
</dbReference>
<feature type="compositionally biased region" description="Polar residues" evidence="1">
    <location>
        <begin position="1"/>
        <end position="16"/>
    </location>
</feature>
<keyword evidence="2" id="KW-1185">Reference proteome</keyword>
<evidence type="ECO:0000313" key="3">
    <source>
        <dbReference type="WBParaSite" id="Gr19_v10_g14154.t1"/>
    </source>
</evidence>
<dbReference type="PANTHER" id="PTHR21010">
    <property type="entry name" value="AGAP001581-PA"/>
    <property type="match status" value="1"/>
</dbReference>
<feature type="region of interest" description="Disordered" evidence="1">
    <location>
        <begin position="1"/>
        <end position="26"/>
    </location>
</feature>
<organism evidence="2 3">
    <name type="scientific">Globodera rostochiensis</name>
    <name type="common">Golden nematode worm</name>
    <name type="synonym">Heterodera rostochiensis</name>
    <dbReference type="NCBI Taxonomy" id="31243"/>
    <lineage>
        <taxon>Eukaryota</taxon>
        <taxon>Metazoa</taxon>
        <taxon>Ecdysozoa</taxon>
        <taxon>Nematoda</taxon>
        <taxon>Chromadorea</taxon>
        <taxon>Rhabditida</taxon>
        <taxon>Tylenchina</taxon>
        <taxon>Tylenchomorpha</taxon>
        <taxon>Tylenchoidea</taxon>
        <taxon>Heteroderidae</taxon>
        <taxon>Heteroderinae</taxon>
        <taxon>Globodera</taxon>
    </lineage>
</organism>
<sequence length="362" mass="41428">MPQFISQRCAPSTTHASAERKITGSGGTAGARLARLHQMQFQRQHSSPAVIEDDYERHEQYGDCASLRSFSAWSAFGDIDTELEEKQQHKVDQLQLQHYRHNNHKISNTVHQFMENLFQTDMFNVFLSLAKDGTNGGMPFTAGGTSNKEQLAIAVYKQYKAKRKLIEPYKRLRAALKHLQSEYAQSKSQNLLMRYTHMQKMIHEVIITERQHQWQQQQIVADLPVQAISETPQAYVLRIALLLDDETKGMPPSTPRPAGGAIAQLLGSTICIAERTKDSSFYTALRAKSIENLREECAQLSTGLYRLIHKYQALRLAVRELSRTYQHTRFYPLVPRYNLLKAMIKRILRTPAVDELDSILND</sequence>
<evidence type="ECO:0000313" key="2">
    <source>
        <dbReference type="Proteomes" id="UP000887572"/>
    </source>
</evidence>
<proteinExistence type="predicted"/>